<evidence type="ECO:0000313" key="7">
    <source>
        <dbReference type="EMBL" id="QIB70004.1"/>
    </source>
</evidence>
<dbReference type="InterPro" id="IPR051310">
    <property type="entry name" value="MCP_chemotaxis"/>
</dbReference>
<dbReference type="PANTHER" id="PTHR43531">
    <property type="entry name" value="PROTEIN ICFG"/>
    <property type="match status" value="1"/>
</dbReference>
<feature type="transmembrane region" description="Helical" evidence="4">
    <location>
        <begin position="12"/>
        <end position="35"/>
    </location>
</feature>
<evidence type="ECO:0000256" key="2">
    <source>
        <dbReference type="ARBA" id="ARBA00029447"/>
    </source>
</evidence>
<dbReference type="PRINTS" id="PR00260">
    <property type="entry name" value="CHEMTRNSDUCR"/>
</dbReference>
<evidence type="ECO:0000256" key="1">
    <source>
        <dbReference type="ARBA" id="ARBA00022500"/>
    </source>
</evidence>
<keyword evidence="4" id="KW-0472">Membrane</keyword>
<dbReference type="AlphaFoldDB" id="A0A858BZ64"/>
<dbReference type="InterPro" id="IPR024478">
    <property type="entry name" value="HlyB_4HB_MCP"/>
</dbReference>
<evidence type="ECO:0000256" key="3">
    <source>
        <dbReference type="PROSITE-ProRule" id="PRU00284"/>
    </source>
</evidence>
<gene>
    <name evidence="7" type="ORF">Ami103574_12155</name>
</gene>
<comment type="similarity">
    <text evidence="2">Belongs to the methyl-accepting chemotaxis (MCP) protein family.</text>
</comment>
<feature type="transmembrane region" description="Helical" evidence="4">
    <location>
        <begin position="186"/>
        <end position="208"/>
    </location>
</feature>
<dbReference type="InterPro" id="IPR004090">
    <property type="entry name" value="Chemotax_Me-accpt_rcpt"/>
</dbReference>
<dbReference type="GO" id="GO:0004888">
    <property type="term" value="F:transmembrane signaling receptor activity"/>
    <property type="evidence" value="ECO:0007669"/>
    <property type="project" value="InterPro"/>
</dbReference>
<dbReference type="GO" id="GO:0005886">
    <property type="term" value="C:plasma membrane"/>
    <property type="evidence" value="ECO:0007669"/>
    <property type="project" value="TreeGrafter"/>
</dbReference>
<dbReference type="EMBL" id="CP048649">
    <property type="protein sequence ID" value="QIB70004.1"/>
    <property type="molecule type" value="Genomic_DNA"/>
</dbReference>
<dbReference type="PROSITE" id="PS50111">
    <property type="entry name" value="CHEMOTAXIS_TRANSDUC_2"/>
    <property type="match status" value="1"/>
</dbReference>
<dbReference type="InterPro" id="IPR003660">
    <property type="entry name" value="HAMP_dom"/>
</dbReference>
<sequence length="555" mass="59445">MKNFKDFSISKKLLTGFLVLSALMLVVGLVGIFGMSQITKADTKLYKEQTAPLEDLTKGVEVFFQIRIDVRSAMLYAEDPQKLNQYAELCRQDKEDFLKYLSAYNLTVSNTSAKKKIATIEKIFTEDYFPSVEEVLSLTQQGKMDEAMVALNAAADDTEVLVQNINSLVEDGMASAKKVAEGNNTLSLAMILTSLVVIVLGVVAAILLGRRISNVISKPIEQVVAAADNISLGRVDVDLQVDSKDETGRLADSFNNMLAGIRKQVQVAELISRGDFTQEVPLRSQEDALGLALQRVEQDLSRTLKAIYSAADEVDAGSGQVSNASQALASGATEQAATVEELTAAVASITQQAEANTDNVRKATSYIEQASSGVVDSNRHMEDLNTAMTEIGESSQEISKITKLVEDIAFQTNILALNAAVEAARAGNAGKGFAVVADEVRSLAGKSAEAAKQTAALIQQSVATVAEGERLASETLGLLMNVEEKAKLVQQSIQQVEESTVEQAGAIEQVNQGLAQVSAVVQNNAATAEESSASSEELAAQAHMLQKEVRQFRLA</sequence>
<evidence type="ECO:0000256" key="4">
    <source>
        <dbReference type="SAM" id="Phobius"/>
    </source>
</evidence>
<dbReference type="RefSeq" id="WP_163067244.1">
    <property type="nucleotide sequence ID" value="NZ_CP048649.1"/>
</dbReference>
<dbReference type="PANTHER" id="PTHR43531:SF11">
    <property type="entry name" value="METHYL-ACCEPTING CHEMOTAXIS PROTEIN 3"/>
    <property type="match status" value="1"/>
</dbReference>
<feature type="domain" description="HAMP" evidence="6">
    <location>
        <begin position="214"/>
        <end position="266"/>
    </location>
</feature>
<organism evidence="7 8">
    <name type="scientific">Aminipila butyrica</name>
    <dbReference type="NCBI Taxonomy" id="433296"/>
    <lineage>
        <taxon>Bacteria</taxon>
        <taxon>Bacillati</taxon>
        <taxon>Bacillota</taxon>
        <taxon>Clostridia</taxon>
        <taxon>Peptostreptococcales</taxon>
        <taxon>Anaerovoracaceae</taxon>
        <taxon>Aminipila</taxon>
    </lineage>
</organism>
<dbReference type="Pfam" id="PF00015">
    <property type="entry name" value="MCPsignal"/>
    <property type="match status" value="1"/>
</dbReference>
<protein>
    <submittedName>
        <fullName evidence="7">HAMP domain-containing protein</fullName>
    </submittedName>
</protein>
<keyword evidence="3" id="KW-0807">Transducer</keyword>
<dbReference type="Pfam" id="PF00672">
    <property type="entry name" value="HAMP"/>
    <property type="match status" value="1"/>
</dbReference>
<evidence type="ECO:0000259" key="5">
    <source>
        <dbReference type="PROSITE" id="PS50111"/>
    </source>
</evidence>
<name>A0A858BZ64_9FIRM</name>
<evidence type="ECO:0000259" key="6">
    <source>
        <dbReference type="PROSITE" id="PS50885"/>
    </source>
</evidence>
<dbReference type="Gene3D" id="1.10.8.500">
    <property type="entry name" value="HAMP domain in histidine kinase"/>
    <property type="match status" value="1"/>
</dbReference>
<dbReference type="KEGG" id="abut:Ami103574_12155"/>
<dbReference type="Proteomes" id="UP000466848">
    <property type="component" value="Chromosome"/>
</dbReference>
<proteinExistence type="inferred from homology"/>
<keyword evidence="8" id="KW-1185">Reference proteome</keyword>
<dbReference type="Gene3D" id="1.10.287.950">
    <property type="entry name" value="Methyl-accepting chemotaxis protein"/>
    <property type="match status" value="1"/>
</dbReference>
<evidence type="ECO:0000313" key="8">
    <source>
        <dbReference type="Proteomes" id="UP000466848"/>
    </source>
</evidence>
<dbReference type="GO" id="GO:0007165">
    <property type="term" value="P:signal transduction"/>
    <property type="evidence" value="ECO:0007669"/>
    <property type="project" value="UniProtKB-KW"/>
</dbReference>
<dbReference type="PROSITE" id="PS50885">
    <property type="entry name" value="HAMP"/>
    <property type="match status" value="1"/>
</dbReference>
<keyword evidence="1" id="KW-0145">Chemotaxis</keyword>
<dbReference type="SMART" id="SM00304">
    <property type="entry name" value="HAMP"/>
    <property type="match status" value="1"/>
</dbReference>
<dbReference type="SMART" id="SM00283">
    <property type="entry name" value="MA"/>
    <property type="match status" value="1"/>
</dbReference>
<keyword evidence="4" id="KW-0812">Transmembrane</keyword>
<reference evidence="7 8" key="1">
    <citation type="submission" date="2020-02" db="EMBL/GenBank/DDBJ databases">
        <authorList>
            <person name="Kim Y.B."/>
            <person name="Roh S.W."/>
        </authorList>
    </citation>
    <scope>NUCLEOTIDE SEQUENCE [LARGE SCALE GENOMIC DNA]</scope>
    <source>
        <strain evidence="7 8">DSM 103574</strain>
    </source>
</reference>
<keyword evidence="4" id="KW-1133">Transmembrane helix</keyword>
<dbReference type="GO" id="GO:0006935">
    <property type="term" value="P:chemotaxis"/>
    <property type="evidence" value="ECO:0007669"/>
    <property type="project" value="UniProtKB-KW"/>
</dbReference>
<dbReference type="CDD" id="cd06225">
    <property type="entry name" value="HAMP"/>
    <property type="match status" value="1"/>
</dbReference>
<feature type="domain" description="Methyl-accepting transducer" evidence="5">
    <location>
        <begin position="310"/>
        <end position="539"/>
    </location>
</feature>
<accession>A0A858BZ64</accession>
<dbReference type="SUPFAM" id="SSF58104">
    <property type="entry name" value="Methyl-accepting chemotaxis protein (MCP) signaling domain"/>
    <property type="match status" value="1"/>
</dbReference>
<dbReference type="InterPro" id="IPR004089">
    <property type="entry name" value="MCPsignal_dom"/>
</dbReference>
<dbReference type="Pfam" id="PF12729">
    <property type="entry name" value="4HB_MCP_1"/>
    <property type="match status" value="1"/>
</dbReference>